<dbReference type="GO" id="GO:0003676">
    <property type="term" value="F:nucleic acid binding"/>
    <property type="evidence" value="ECO:0007669"/>
    <property type="project" value="InterPro"/>
</dbReference>
<dbReference type="InterPro" id="IPR021109">
    <property type="entry name" value="Peptidase_aspartic_dom_sf"/>
</dbReference>
<dbReference type="InterPro" id="IPR012337">
    <property type="entry name" value="RNaseH-like_sf"/>
</dbReference>
<dbReference type="CDD" id="cd00303">
    <property type="entry name" value="retropepsin_like"/>
    <property type="match status" value="1"/>
</dbReference>
<evidence type="ECO:0000256" key="5">
    <source>
        <dbReference type="ARBA" id="ARBA00023268"/>
    </source>
</evidence>
<dbReference type="PANTHER" id="PTHR37984">
    <property type="entry name" value="PROTEIN CBG26694"/>
    <property type="match status" value="1"/>
</dbReference>
<evidence type="ECO:0000256" key="3">
    <source>
        <dbReference type="ARBA" id="ARBA00022722"/>
    </source>
</evidence>
<dbReference type="Pfam" id="PF17919">
    <property type="entry name" value="RT_RNaseH_2"/>
    <property type="match status" value="1"/>
</dbReference>
<dbReference type="STRING" id="22663.A0A2I0HQN8"/>
<evidence type="ECO:0000313" key="8">
    <source>
        <dbReference type="EMBL" id="PKI33780.1"/>
    </source>
</evidence>
<dbReference type="AlphaFoldDB" id="A0A2I0HQN8"/>
<feature type="domain" description="Retrotransposon gag" evidence="6">
    <location>
        <begin position="79"/>
        <end position="167"/>
    </location>
</feature>
<evidence type="ECO:0000259" key="6">
    <source>
        <dbReference type="Pfam" id="PF03732"/>
    </source>
</evidence>
<dbReference type="Pfam" id="PF08284">
    <property type="entry name" value="RVP_2"/>
    <property type="match status" value="1"/>
</dbReference>
<keyword evidence="9" id="KW-1185">Reference proteome</keyword>
<evidence type="ECO:0000259" key="7">
    <source>
        <dbReference type="Pfam" id="PF17919"/>
    </source>
</evidence>
<evidence type="ECO:0000256" key="4">
    <source>
        <dbReference type="ARBA" id="ARBA00022759"/>
    </source>
</evidence>
<keyword evidence="5" id="KW-0511">Multifunctional enzyme</keyword>
<dbReference type="InterPro" id="IPR005162">
    <property type="entry name" value="Retrotrans_gag_dom"/>
</dbReference>
<dbReference type="Gene3D" id="2.40.70.10">
    <property type="entry name" value="Acid Proteases"/>
    <property type="match status" value="1"/>
</dbReference>
<gene>
    <name evidence="8" type="ORF">CRG98_045829</name>
</gene>
<dbReference type="EMBL" id="PGOL01006343">
    <property type="protein sequence ID" value="PKI33780.1"/>
    <property type="molecule type" value="Genomic_DNA"/>
</dbReference>
<dbReference type="Gene3D" id="3.10.10.10">
    <property type="entry name" value="HIV Type 1 Reverse Transcriptase, subunit A, domain 1"/>
    <property type="match status" value="1"/>
</dbReference>
<dbReference type="GO" id="GO:0004519">
    <property type="term" value="F:endonuclease activity"/>
    <property type="evidence" value="ECO:0007669"/>
    <property type="project" value="UniProtKB-KW"/>
</dbReference>
<dbReference type="SUPFAM" id="SSF56672">
    <property type="entry name" value="DNA/RNA polymerases"/>
    <property type="match status" value="1"/>
</dbReference>
<proteinExistence type="predicted"/>
<evidence type="ECO:0000256" key="2">
    <source>
        <dbReference type="ARBA" id="ARBA00022695"/>
    </source>
</evidence>
<dbReference type="FunFam" id="3.10.20.370:FF:000001">
    <property type="entry name" value="Retrovirus-related Pol polyprotein from transposon 17.6-like protein"/>
    <property type="match status" value="1"/>
</dbReference>
<dbReference type="Proteomes" id="UP000233551">
    <property type="component" value="Unassembled WGS sequence"/>
</dbReference>
<dbReference type="SUPFAM" id="SSF53098">
    <property type="entry name" value="Ribonuclease H-like"/>
    <property type="match status" value="1"/>
</dbReference>
<dbReference type="InterPro" id="IPR050951">
    <property type="entry name" value="Retrovirus_Pol_polyprotein"/>
</dbReference>
<reference evidence="8 9" key="1">
    <citation type="submission" date="2017-11" db="EMBL/GenBank/DDBJ databases">
        <title>De-novo sequencing of pomegranate (Punica granatum L.) genome.</title>
        <authorList>
            <person name="Akparov Z."/>
            <person name="Amiraslanov A."/>
            <person name="Hajiyeva S."/>
            <person name="Abbasov M."/>
            <person name="Kaur K."/>
            <person name="Hamwieh A."/>
            <person name="Solovyev V."/>
            <person name="Salamov A."/>
            <person name="Braich B."/>
            <person name="Kosarev P."/>
            <person name="Mahmoud A."/>
            <person name="Hajiyev E."/>
            <person name="Babayeva S."/>
            <person name="Izzatullayeva V."/>
            <person name="Mammadov A."/>
            <person name="Mammadov A."/>
            <person name="Sharifova S."/>
            <person name="Ojaghi J."/>
            <person name="Eynullazada K."/>
            <person name="Bayramov B."/>
            <person name="Abdulazimova A."/>
            <person name="Shahmuradov I."/>
        </authorList>
    </citation>
    <scope>NUCLEOTIDE SEQUENCE [LARGE SCALE GENOMIC DNA]</scope>
    <source>
        <strain evidence="9">cv. AG2017</strain>
        <tissue evidence="8">Leaf</tissue>
    </source>
</reference>
<dbReference type="InterPro" id="IPR041577">
    <property type="entry name" value="RT_RNaseH_2"/>
</dbReference>
<name>A0A2I0HQN8_PUNGR</name>
<keyword evidence="4" id="KW-0255">Endonuclease</keyword>
<dbReference type="Gene3D" id="3.30.420.10">
    <property type="entry name" value="Ribonuclease H-like superfamily/Ribonuclease H"/>
    <property type="match status" value="1"/>
</dbReference>
<organism evidence="8 9">
    <name type="scientific">Punica granatum</name>
    <name type="common">Pomegranate</name>
    <dbReference type="NCBI Taxonomy" id="22663"/>
    <lineage>
        <taxon>Eukaryota</taxon>
        <taxon>Viridiplantae</taxon>
        <taxon>Streptophyta</taxon>
        <taxon>Embryophyta</taxon>
        <taxon>Tracheophyta</taxon>
        <taxon>Spermatophyta</taxon>
        <taxon>Magnoliopsida</taxon>
        <taxon>eudicotyledons</taxon>
        <taxon>Gunneridae</taxon>
        <taxon>Pentapetalae</taxon>
        <taxon>rosids</taxon>
        <taxon>malvids</taxon>
        <taxon>Myrtales</taxon>
        <taxon>Lythraceae</taxon>
        <taxon>Punica</taxon>
    </lineage>
</organism>
<accession>A0A2I0HQN8</accession>
<dbReference type="Gene3D" id="3.10.20.370">
    <property type="match status" value="1"/>
</dbReference>
<dbReference type="Pfam" id="PF03732">
    <property type="entry name" value="Retrotrans_gag"/>
    <property type="match status" value="1"/>
</dbReference>
<dbReference type="PANTHER" id="PTHR37984:SF5">
    <property type="entry name" value="PROTEIN NYNRIN-LIKE"/>
    <property type="match status" value="1"/>
</dbReference>
<keyword evidence="4" id="KW-0378">Hydrolase</keyword>
<dbReference type="InterPro" id="IPR043502">
    <property type="entry name" value="DNA/RNA_pol_sf"/>
</dbReference>
<dbReference type="CDD" id="cd09274">
    <property type="entry name" value="RNase_HI_RT_Ty3"/>
    <property type="match status" value="1"/>
</dbReference>
<comment type="caution">
    <text evidence="8">The sequence shown here is derived from an EMBL/GenBank/DDBJ whole genome shotgun (WGS) entry which is preliminary data.</text>
</comment>
<evidence type="ECO:0000256" key="1">
    <source>
        <dbReference type="ARBA" id="ARBA00022679"/>
    </source>
</evidence>
<keyword evidence="3" id="KW-0540">Nuclease</keyword>
<dbReference type="GO" id="GO:0016779">
    <property type="term" value="F:nucleotidyltransferase activity"/>
    <property type="evidence" value="ECO:0007669"/>
    <property type="project" value="UniProtKB-KW"/>
</dbReference>
<dbReference type="SUPFAM" id="SSF50630">
    <property type="entry name" value="Acid proteases"/>
    <property type="match status" value="1"/>
</dbReference>
<feature type="domain" description="Reverse transcriptase/retrotransposon-derived protein RNase H-like" evidence="7">
    <location>
        <begin position="521"/>
        <end position="610"/>
    </location>
</feature>
<sequence>MAEGTRLKVLDDSLRAVQEAQIQHKKEFEGSGTNNTPTLHHKQAPVEISRFSGTNPEAWTFQVERYFEFYKINPDHQLDLASFYLEGAALEWYRWMFRNKQLVDWPHLAEALVKRFHKKDFEAPEGRLAKLRQHTTVTEYQASFKAISNETMVLPTQFLLHFFISGFRLDIKTTVLVHRPTTLKDAITLAHLHEQRIALEKGFIRPSLARPKLFLFEEDVGQHSGPALETSGDSALVEELQSAISYYALARSISPTTLRFTGHVHGTPVQVLVDGGSTHNFMQARVVKFMGLPIEPSYAFSVLVGSGERLSCEGIIRSVPLSIQGCELPVDFYVLQLHGSNMVLDVSWLATLGPILTDYSNRFLEFDFQGKRIGWEGDSAPAIQPVQLQCLKRMKDTDSIASFFHLELLTASVESTPEYPPELSAILTSFLDVFAKPHGSPPSRNHDHSIHLLPNSGPVNVKPYWYPHFQKQEMKRLVAEMLKEGIIQPSTGPFSSPLLLVRKKDGTWRFCVDYRALNAITETFDTLKQKLSSTPVLALPDFSKDFQVETDASNIGIGAVLSQEGHPVAYFSHKLCPRMQSASTYHREMYAITQAVSKWRQYLLGRKFTIITDHQSLKNLQDQMKDTFQRPASLLQPLPIPEMVFEEISMDFITGLPSSKGKAIILTVVDRLSKYGHFIALPAHITSQ</sequence>
<dbReference type="InterPro" id="IPR036397">
    <property type="entry name" value="RNaseH_sf"/>
</dbReference>
<protein>
    <recommendedName>
        <fullName evidence="10">Reverse transcriptase/retrotransposon-derived protein RNase H-like domain-containing protein</fullName>
    </recommendedName>
</protein>
<evidence type="ECO:0008006" key="10">
    <source>
        <dbReference type="Google" id="ProtNLM"/>
    </source>
</evidence>
<keyword evidence="1" id="KW-0808">Transferase</keyword>
<evidence type="ECO:0000313" key="9">
    <source>
        <dbReference type="Proteomes" id="UP000233551"/>
    </source>
</evidence>
<keyword evidence="2" id="KW-0548">Nucleotidyltransferase</keyword>